<organism evidence="2 3">
    <name type="scientific">Rubus argutus</name>
    <name type="common">Southern blackberry</name>
    <dbReference type="NCBI Taxonomy" id="59490"/>
    <lineage>
        <taxon>Eukaryota</taxon>
        <taxon>Viridiplantae</taxon>
        <taxon>Streptophyta</taxon>
        <taxon>Embryophyta</taxon>
        <taxon>Tracheophyta</taxon>
        <taxon>Spermatophyta</taxon>
        <taxon>Magnoliopsida</taxon>
        <taxon>eudicotyledons</taxon>
        <taxon>Gunneridae</taxon>
        <taxon>Pentapetalae</taxon>
        <taxon>rosids</taxon>
        <taxon>fabids</taxon>
        <taxon>Rosales</taxon>
        <taxon>Rosaceae</taxon>
        <taxon>Rosoideae</taxon>
        <taxon>Rosoideae incertae sedis</taxon>
        <taxon>Rubus</taxon>
    </lineage>
</organism>
<evidence type="ECO:0000256" key="1">
    <source>
        <dbReference type="SAM" id="MobiDB-lite"/>
    </source>
</evidence>
<sequence length="106" mass="11420">MDLSTSSAQHHRTHRRYPVCRPPQFSSPPPPSPASSAFTVDAIVLCHLVAAITQPASMSPAMAAPNSLAIDLQASSPYQNATGPCPHQSLPRAHSAEQKNKKKRER</sequence>
<keyword evidence="3" id="KW-1185">Reference proteome</keyword>
<feature type="region of interest" description="Disordered" evidence="1">
    <location>
        <begin position="75"/>
        <end position="106"/>
    </location>
</feature>
<reference evidence="2 3" key="1">
    <citation type="journal article" date="2023" name="G3 (Bethesda)">
        <title>A chromosome-length genome assembly and annotation of blackberry (Rubus argutus, cv. 'Hillquist').</title>
        <authorList>
            <person name="Bruna T."/>
            <person name="Aryal R."/>
            <person name="Dudchenko O."/>
            <person name="Sargent D.J."/>
            <person name="Mead D."/>
            <person name="Buti M."/>
            <person name="Cavallini A."/>
            <person name="Hytonen T."/>
            <person name="Andres J."/>
            <person name="Pham M."/>
            <person name="Weisz D."/>
            <person name="Mascagni F."/>
            <person name="Usai G."/>
            <person name="Natali L."/>
            <person name="Bassil N."/>
            <person name="Fernandez G.E."/>
            <person name="Lomsadze A."/>
            <person name="Armour M."/>
            <person name="Olukolu B."/>
            <person name="Poorten T."/>
            <person name="Britton C."/>
            <person name="Davik J."/>
            <person name="Ashrafi H."/>
            <person name="Aiden E.L."/>
            <person name="Borodovsky M."/>
            <person name="Worthington M."/>
        </authorList>
    </citation>
    <scope>NUCLEOTIDE SEQUENCE [LARGE SCALE GENOMIC DNA]</scope>
    <source>
        <strain evidence="2">PI 553951</strain>
    </source>
</reference>
<feature type="compositionally biased region" description="Basic residues" evidence="1">
    <location>
        <begin position="9"/>
        <end position="18"/>
    </location>
</feature>
<name>A0AAW1Y6E9_RUBAR</name>
<evidence type="ECO:0000313" key="3">
    <source>
        <dbReference type="Proteomes" id="UP001457282"/>
    </source>
</evidence>
<evidence type="ECO:0000313" key="2">
    <source>
        <dbReference type="EMBL" id="KAK9943468.1"/>
    </source>
</evidence>
<feature type="region of interest" description="Disordered" evidence="1">
    <location>
        <begin position="1"/>
        <end position="35"/>
    </location>
</feature>
<accession>A0AAW1Y6E9</accession>
<comment type="caution">
    <text evidence="2">The sequence shown here is derived from an EMBL/GenBank/DDBJ whole genome shotgun (WGS) entry which is preliminary data.</text>
</comment>
<dbReference type="Proteomes" id="UP001457282">
    <property type="component" value="Unassembled WGS sequence"/>
</dbReference>
<protein>
    <submittedName>
        <fullName evidence="2">Uncharacterized protein</fullName>
    </submittedName>
</protein>
<dbReference type="AlphaFoldDB" id="A0AAW1Y6E9"/>
<gene>
    <name evidence="2" type="ORF">M0R45_009075</name>
</gene>
<proteinExistence type="predicted"/>
<dbReference type="EMBL" id="JBEDUW010000002">
    <property type="protein sequence ID" value="KAK9943468.1"/>
    <property type="molecule type" value="Genomic_DNA"/>
</dbReference>